<dbReference type="Proteomes" id="UP000316726">
    <property type="component" value="Chromosome 11"/>
</dbReference>
<feature type="compositionally biased region" description="Pro residues" evidence="1">
    <location>
        <begin position="85"/>
        <end position="140"/>
    </location>
</feature>
<evidence type="ECO:0000256" key="1">
    <source>
        <dbReference type="SAM" id="MobiDB-lite"/>
    </source>
</evidence>
<evidence type="ECO:0000256" key="3">
    <source>
        <dbReference type="SAM" id="SignalP"/>
    </source>
</evidence>
<feature type="compositionally biased region" description="Acidic residues" evidence="1">
    <location>
        <begin position="170"/>
        <end position="179"/>
    </location>
</feature>
<reference evidence="4 5" key="1">
    <citation type="submission" date="2018-07" db="EMBL/GenBank/DDBJ databases">
        <title>The complete nuclear genome of the prasinophyte Chloropicon primus (CCMP1205).</title>
        <authorList>
            <person name="Pombert J.-F."/>
            <person name="Otis C."/>
            <person name="Turmel M."/>
            <person name="Lemieux C."/>
        </authorList>
    </citation>
    <scope>NUCLEOTIDE SEQUENCE [LARGE SCALE GENOMIC DNA]</scope>
    <source>
        <strain evidence="4 5">CCMP1205</strain>
    </source>
</reference>
<evidence type="ECO:0000256" key="2">
    <source>
        <dbReference type="SAM" id="Phobius"/>
    </source>
</evidence>
<feature type="region of interest" description="Disordered" evidence="1">
    <location>
        <begin position="73"/>
        <end position="249"/>
    </location>
</feature>
<feature type="transmembrane region" description="Helical" evidence="2">
    <location>
        <begin position="670"/>
        <end position="694"/>
    </location>
</feature>
<feature type="chain" id="PRO_5023043451" evidence="3">
    <location>
        <begin position="29"/>
        <end position="775"/>
    </location>
</feature>
<dbReference type="STRING" id="1764295.A0A5B8MWT6"/>
<keyword evidence="3" id="KW-0732">Signal</keyword>
<keyword evidence="2" id="KW-1133">Transmembrane helix</keyword>
<gene>
    <name evidence="4" type="ORF">A3770_11p64380</name>
</gene>
<dbReference type="EMBL" id="CP031044">
    <property type="protein sequence ID" value="QDZ23920.1"/>
    <property type="molecule type" value="Genomic_DNA"/>
</dbReference>
<feature type="compositionally biased region" description="Acidic residues" evidence="1">
    <location>
        <begin position="143"/>
        <end position="154"/>
    </location>
</feature>
<organism evidence="4 5">
    <name type="scientific">Chloropicon primus</name>
    <dbReference type="NCBI Taxonomy" id="1764295"/>
    <lineage>
        <taxon>Eukaryota</taxon>
        <taxon>Viridiplantae</taxon>
        <taxon>Chlorophyta</taxon>
        <taxon>Chloropicophyceae</taxon>
        <taxon>Chloropicales</taxon>
        <taxon>Chloropicaceae</taxon>
        <taxon>Chloropicon</taxon>
    </lineage>
</organism>
<accession>A0A5B8MWT6</accession>
<keyword evidence="5" id="KW-1185">Reference proteome</keyword>
<feature type="compositionally biased region" description="Pro residues" evidence="1">
    <location>
        <begin position="190"/>
        <end position="244"/>
    </location>
</feature>
<name>A0A5B8MWT6_9CHLO</name>
<feature type="signal peptide" evidence="3">
    <location>
        <begin position="1"/>
        <end position="28"/>
    </location>
</feature>
<protein>
    <submittedName>
        <fullName evidence="4">Uncharacterized protein</fullName>
    </submittedName>
</protein>
<dbReference type="PRINTS" id="PR01217">
    <property type="entry name" value="PRICHEXTENSN"/>
</dbReference>
<dbReference type="AlphaFoldDB" id="A0A5B8MWT6"/>
<proteinExistence type="predicted"/>
<dbReference type="CDD" id="cd12087">
    <property type="entry name" value="TM_EGFR-like"/>
    <property type="match status" value="1"/>
</dbReference>
<keyword evidence="2" id="KW-0472">Membrane</keyword>
<evidence type="ECO:0000313" key="5">
    <source>
        <dbReference type="Proteomes" id="UP000316726"/>
    </source>
</evidence>
<sequence length="775" mass="80845">MYSRKHLTLLLAAGAVLCLATGLTVAKGEYIEAEGDLAHEWGSRRALLGASNDGDAYQNNQFGFYGLLLQDGLGDEEESTEETPAPSPPVNPPPPPPPSPPPPPPPSPPPPPNPPPPVNPPPPSPQPPPPPTPPPPPPSPDNGDGDSEDGDEYFYGEYGFYGLEMHDGLTPDEDDDGAGDGDGSGVTTPDVPPPPPPPSPPPPPVDPPPPPPVDPPPPPPVDPPPPPPVDPPPPPAPVPPPPSPELSCPEDFTAAITAFVTHVPADCGIDDMSSPDVCQTLQQNSASKPECTSRLTSMLSLGEFEDAGIGCVGFLLSLSPAQQQAVTVLSACFDSPGDGNENPPSLRIEGTAYDPYLVSCKVSVDAFPPVSSSDITNAYGVYSIPVQGGSMPVGKLKLQPAAQGAGQVQEGSSICHDSISRLRFTVPMEAPIGATVVSPLTTLVSHLGSNPNSHSIIKYALGIGNQVNLLTYNTVAELYKNDALAFKILKQTSQILNIVNQGQALLQESSYIGVAEQMFGSLTSMMSAHYVGSMRRALLQTGGAFDLTSPTFVTNLYKETATSVSVVVPDSVVEAVSSSVASLNSVIDSATGATGAEILEQVAKVDIVLQTEVKSQVSKLVAGTIDAQAFKDSTTTQVVAEKVAQTVVPVDVKAYLDAANATEDDSNKGLSMIIIIVGGSCVGFLLLALGVVWYMQKKNKNNQAIYNQQTYYGSQSIGEGVHMEGDDHVTTKQNPAFGQDVDSDGEDGGGGLLNLLDQFGLSSMMMQDDDDDGDE</sequence>
<evidence type="ECO:0000313" key="4">
    <source>
        <dbReference type="EMBL" id="QDZ23920.1"/>
    </source>
</evidence>
<keyword evidence="2" id="KW-0812">Transmembrane</keyword>